<evidence type="ECO:0000256" key="2">
    <source>
        <dbReference type="ARBA" id="ARBA00022803"/>
    </source>
</evidence>
<evidence type="ECO:0000256" key="1">
    <source>
        <dbReference type="ARBA" id="ARBA00022737"/>
    </source>
</evidence>
<keyword evidence="2 3" id="KW-0802">TPR repeat</keyword>
<gene>
    <name evidence="4" type="ORF">HLPR_09620</name>
</gene>
<dbReference type="RefSeq" id="WP_338536941.1">
    <property type="nucleotide sequence ID" value="NZ_AP028654.1"/>
</dbReference>
<dbReference type="SMART" id="SM00028">
    <property type="entry name" value="TPR"/>
    <property type="match status" value="4"/>
</dbReference>
<feature type="repeat" description="TPR" evidence="3">
    <location>
        <begin position="292"/>
        <end position="325"/>
    </location>
</feature>
<dbReference type="InterPro" id="IPR019734">
    <property type="entry name" value="TPR_rpt"/>
</dbReference>
<dbReference type="SUPFAM" id="SSF48452">
    <property type="entry name" value="TPR-like"/>
    <property type="match status" value="1"/>
</dbReference>
<reference evidence="4 5" key="1">
    <citation type="submission" date="2023-08" db="EMBL/GenBank/DDBJ databases">
        <title>Helicovermis profunda gen. nov., sp. nov., a novel mesophilic, fermentative bacterium within the Bacillota from a deep-sea hydrothermal vent chimney.</title>
        <authorList>
            <person name="Miyazaki U."/>
            <person name="Mizutani D."/>
            <person name="Hashimoto Y."/>
            <person name="Tame A."/>
            <person name="Sawayama S."/>
            <person name="Miyazaki J."/>
            <person name="Takai K."/>
            <person name="Nakagawa S."/>
        </authorList>
    </citation>
    <scope>NUCLEOTIDE SEQUENCE [LARGE SCALE GENOMIC DNA]</scope>
    <source>
        <strain evidence="4 5">S502</strain>
    </source>
</reference>
<keyword evidence="5" id="KW-1185">Reference proteome</keyword>
<feature type="repeat" description="TPR" evidence="3">
    <location>
        <begin position="326"/>
        <end position="359"/>
    </location>
</feature>
<dbReference type="PROSITE" id="PS50005">
    <property type="entry name" value="TPR"/>
    <property type="match status" value="3"/>
</dbReference>
<dbReference type="InterPro" id="IPR011990">
    <property type="entry name" value="TPR-like_helical_dom_sf"/>
</dbReference>
<protein>
    <submittedName>
        <fullName evidence="4">Tetratricopeptide repeat protein</fullName>
    </submittedName>
</protein>
<sequence>MSKEFEKFLLKKTNEVVFIELKENKTVEFNGVVIDSKTPLPVLLTNIVGKVNEVSISDFKTNDFIDGMAYIIGIDNEFIHKSKYIDLLLAIDKEIWKKFLSKSLFLANNGNKIDAIIYLRVANVLKKGNIDILYNYSRILEEMSNDSSFDDNEKNIFLDESFNSFKEFINEFPDYPFGYYHLGFHYYNKKNYAIASEMWKKSITLNINEDKRDELIERINDIDAKVKYEEGYNLVINGMHEEGLVKLLPLENDYSDWWNLMFFIGLAYRGLENYSKALKYYFKVLDLNTGSIETYNEVGLCLMAEEKYLEAEKYFKEAQKMHIDSSDIWCNLGIVYFKQNKLDLAKEYINKAFELNPDDEVTLAWKSHIESMN</sequence>
<dbReference type="Pfam" id="PF00515">
    <property type="entry name" value="TPR_1"/>
    <property type="match status" value="1"/>
</dbReference>
<organism evidence="4 5">
    <name type="scientific">Helicovermis profundi</name>
    <dbReference type="NCBI Taxonomy" id="3065157"/>
    <lineage>
        <taxon>Bacteria</taxon>
        <taxon>Bacillati</taxon>
        <taxon>Bacillota</taxon>
        <taxon>Clostridia</taxon>
        <taxon>Helicovermis</taxon>
    </lineage>
</organism>
<proteinExistence type="predicted"/>
<dbReference type="PANTHER" id="PTHR44943:SF8">
    <property type="entry name" value="TPR REPEAT-CONTAINING PROTEIN MJ0263"/>
    <property type="match status" value="1"/>
</dbReference>
<feature type="repeat" description="TPR" evidence="3">
    <location>
        <begin position="258"/>
        <end position="291"/>
    </location>
</feature>
<dbReference type="Pfam" id="PF13181">
    <property type="entry name" value="TPR_8"/>
    <property type="match status" value="1"/>
</dbReference>
<dbReference type="InterPro" id="IPR051685">
    <property type="entry name" value="Ycf3/AcsC/BcsC/TPR_MFPF"/>
</dbReference>
<keyword evidence="1" id="KW-0677">Repeat</keyword>
<dbReference type="KEGG" id="hprf:HLPR_09620"/>
<dbReference type="AlphaFoldDB" id="A0AAU9E2G9"/>
<evidence type="ECO:0000256" key="3">
    <source>
        <dbReference type="PROSITE-ProRule" id="PRU00339"/>
    </source>
</evidence>
<dbReference type="EMBL" id="AP028654">
    <property type="protein sequence ID" value="BEP28631.1"/>
    <property type="molecule type" value="Genomic_DNA"/>
</dbReference>
<dbReference type="PROSITE" id="PS50293">
    <property type="entry name" value="TPR_REGION"/>
    <property type="match status" value="1"/>
</dbReference>
<evidence type="ECO:0000313" key="4">
    <source>
        <dbReference type="EMBL" id="BEP28631.1"/>
    </source>
</evidence>
<name>A0AAU9E2G9_9FIRM</name>
<evidence type="ECO:0000313" key="5">
    <source>
        <dbReference type="Proteomes" id="UP001321786"/>
    </source>
</evidence>
<dbReference type="Gene3D" id="1.25.40.10">
    <property type="entry name" value="Tetratricopeptide repeat domain"/>
    <property type="match status" value="2"/>
</dbReference>
<dbReference type="Proteomes" id="UP001321786">
    <property type="component" value="Chromosome"/>
</dbReference>
<accession>A0AAU9E2G9</accession>
<dbReference type="PANTHER" id="PTHR44943">
    <property type="entry name" value="CELLULOSE SYNTHASE OPERON PROTEIN C"/>
    <property type="match status" value="1"/>
</dbReference>